<accession>A0ABQ7K5P4</accession>
<protein>
    <submittedName>
        <fullName evidence="1">Uncharacterized protein</fullName>
    </submittedName>
</protein>
<keyword evidence="2" id="KW-1185">Reference proteome</keyword>
<name>A0ABQ7K5P4_9FUNG</name>
<gene>
    <name evidence="1" type="ORF">BGZ96_004907</name>
</gene>
<comment type="caution">
    <text evidence="1">The sequence shown here is derived from an EMBL/GenBank/DDBJ whole genome shotgun (WGS) entry which is preliminary data.</text>
</comment>
<sequence length="371" mass="42317">MIALRARDIALTRRIEEARSILKTIIERNPRIEFVIVPQHCFESEAVVKVAAESLLWLREIYSASSMSSWGSHAQFVLSVGRQKPHSSKNVPSFVLSSQQQEQGKVEAEKEEQVLKVEGFLCRTNYITPRPLMSEYPRLKDLELVKSMNQWQMERIRTSNHSNERNLVCLEIIDGQPSEITQILHEAPEGLTSITLAQLQNPFSYTCSNFSFDKIGATRSVFLKHAPTLEHFFARACAIESKALQELLCFSPRLQSLEVIEEDLGMCMDFEEAELDAADAVRSPWVCEKLEVFECKISGVPRPDVTRSFFYHERSHDPRPTIPPHPQGPVIIPGSPKDLVQRECHTLQRRILAQLGRLTHPPRADIRIPMP</sequence>
<proteinExistence type="predicted"/>
<dbReference type="EMBL" id="JAAAIM010000228">
    <property type="protein sequence ID" value="KAG0291698.1"/>
    <property type="molecule type" value="Genomic_DNA"/>
</dbReference>
<evidence type="ECO:0000313" key="2">
    <source>
        <dbReference type="Proteomes" id="UP001194696"/>
    </source>
</evidence>
<evidence type="ECO:0000313" key="1">
    <source>
        <dbReference type="EMBL" id="KAG0291698.1"/>
    </source>
</evidence>
<reference evidence="1 2" key="1">
    <citation type="journal article" date="2020" name="Fungal Divers.">
        <title>Resolving the Mortierellaceae phylogeny through synthesis of multi-gene phylogenetics and phylogenomics.</title>
        <authorList>
            <person name="Vandepol N."/>
            <person name="Liber J."/>
            <person name="Desiro A."/>
            <person name="Na H."/>
            <person name="Kennedy M."/>
            <person name="Barry K."/>
            <person name="Grigoriev I.V."/>
            <person name="Miller A.N."/>
            <person name="O'Donnell K."/>
            <person name="Stajich J.E."/>
            <person name="Bonito G."/>
        </authorList>
    </citation>
    <scope>NUCLEOTIDE SEQUENCE [LARGE SCALE GENOMIC DNA]</scope>
    <source>
        <strain evidence="1 2">AD045</strain>
    </source>
</reference>
<organism evidence="1 2">
    <name type="scientific">Linnemannia gamsii</name>
    <dbReference type="NCBI Taxonomy" id="64522"/>
    <lineage>
        <taxon>Eukaryota</taxon>
        <taxon>Fungi</taxon>
        <taxon>Fungi incertae sedis</taxon>
        <taxon>Mucoromycota</taxon>
        <taxon>Mortierellomycotina</taxon>
        <taxon>Mortierellomycetes</taxon>
        <taxon>Mortierellales</taxon>
        <taxon>Mortierellaceae</taxon>
        <taxon>Linnemannia</taxon>
    </lineage>
</organism>
<dbReference type="Proteomes" id="UP001194696">
    <property type="component" value="Unassembled WGS sequence"/>
</dbReference>